<comment type="catalytic activity">
    <reaction evidence="9">
        <text>D-ribose 5-phosphate + ATP = 5-phospho-alpha-D-ribose 1-diphosphate + AMP + H(+)</text>
        <dbReference type="Rhea" id="RHEA:15609"/>
        <dbReference type="ChEBI" id="CHEBI:15378"/>
        <dbReference type="ChEBI" id="CHEBI:30616"/>
        <dbReference type="ChEBI" id="CHEBI:58017"/>
        <dbReference type="ChEBI" id="CHEBI:78346"/>
        <dbReference type="ChEBI" id="CHEBI:456215"/>
        <dbReference type="EC" id="2.7.6.1"/>
    </reaction>
</comment>
<dbReference type="InterPro" id="IPR029057">
    <property type="entry name" value="PRTase-like"/>
</dbReference>
<dbReference type="Pfam" id="PF13793">
    <property type="entry name" value="Pribosyltran_N"/>
    <property type="match status" value="1"/>
</dbReference>
<dbReference type="GO" id="GO:0004749">
    <property type="term" value="F:ribose phosphate diphosphokinase activity"/>
    <property type="evidence" value="ECO:0007669"/>
    <property type="project" value="UniProtKB-EC"/>
</dbReference>
<reference evidence="11 12" key="1">
    <citation type="submission" date="2016-09" db="EMBL/GenBank/DDBJ databases">
        <title>Genome-resolved meta-omics ties microbial dynamics to process performance in biotechnology for thiocyanate degradation.</title>
        <authorList>
            <person name="Kantor R.S."/>
            <person name="Huddy R.J."/>
            <person name="Iyer R."/>
            <person name="Thomas B.C."/>
            <person name="Brown C.T."/>
            <person name="Anantharaman K."/>
            <person name="Tringe S."/>
            <person name="Hettich R.L."/>
            <person name="Harrison S.T."/>
            <person name="Banfield J.F."/>
        </authorList>
    </citation>
    <scope>NUCLEOTIDE SEQUENCE [LARGE SCALE GENOMIC DNA]</scope>
    <source>
        <strain evidence="11">59-99</strain>
    </source>
</reference>
<evidence type="ECO:0000256" key="9">
    <source>
        <dbReference type="ARBA" id="ARBA00049535"/>
    </source>
</evidence>
<feature type="domain" description="Ribose-phosphate pyrophosphokinase N-terminal" evidence="10">
    <location>
        <begin position="5"/>
        <end position="120"/>
    </location>
</feature>
<accession>A0A1M3L6M6</accession>
<dbReference type="InterPro" id="IPR029099">
    <property type="entry name" value="Pribosyltran_N"/>
</dbReference>
<evidence type="ECO:0000256" key="7">
    <source>
        <dbReference type="ARBA" id="ARBA00022840"/>
    </source>
</evidence>
<keyword evidence="5" id="KW-0547">Nucleotide-binding</keyword>
<dbReference type="InterPro" id="IPR000836">
    <property type="entry name" value="PRTase_dom"/>
</dbReference>
<evidence type="ECO:0000256" key="6">
    <source>
        <dbReference type="ARBA" id="ARBA00022777"/>
    </source>
</evidence>
<keyword evidence="4" id="KW-0545">Nucleotide biosynthesis</keyword>
<keyword evidence="2" id="KW-0808">Transferase</keyword>
<evidence type="ECO:0000256" key="1">
    <source>
        <dbReference type="ARBA" id="ARBA00013247"/>
    </source>
</evidence>
<dbReference type="PANTHER" id="PTHR10210:SF41">
    <property type="entry name" value="RIBOSE-PHOSPHATE PYROPHOSPHOKINASE 1, CHLOROPLASTIC"/>
    <property type="match status" value="1"/>
</dbReference>
<evidence type="ECO:0000256" key="5">
    <source>
        <dbReference type="ARBA" id="ARBA00022741"/>
    </source>
</evidence>
<dbReference type="Proteomes" id="UP000184233">
    <property type="component" value="Unassembled WGS sequence"/>
</dbReference>
<evidence type="ECO:0000256" key="2">
    <source>
        <dbReference type="ARBA" id="ARBA00022679"/>
    </source>
</evidence>
<dbReference type="GO" id="GO:0016301">
    <property type="term" value="F:kinase activity"/>
    <property type="evidence" value="ECO:0007669"/>
    <property type="project" value="UniProtKB-KW"/>
</dbReference>
<evidence type="ECO:0000313" key="12">
    <source>
        <dbReference type="Proteomes" id="UP000184233"/>
    </source>
</evidence>
<organism evidence="11 12">
    <name type="scientific">Candidatus Kapaibacterium thiocyanatum</name>
    <dbReference type="NCBI Taxonomy" id="1895771"/>
    <lineage>
        <taxon>Bacteria</taxon>
        <taxon>Pseudomonadati</taxon>
        <taxon>Candidatus Kapaibacteriota</taxon>
        <taxon>Candidatus Kapaibacteriia</taxon>
        <taxon>Candidatus Kapaibacteriales</taxon>
        <taxon>Candidatus Kapaibacteriaceae</taxon>
        <taxon>Candidatus Kapaibacterium</taxon>
    </lineage>
</organism>
<evidence type="ECO:0000256" key="3">
    <source>
        <dbReference type="ARBA" id="ARBA00022723"/>
    </source>
</evidence>
<dbReference type="EC" id="2.7.6.1" evidence="1"/>
<evidence type="ECO:0000256" key="4">
    <source>
        <dbReference type="ARBA" id="ARBA00022727"/>
    </source>
</evidence>
<dbReference type="STRING" id="1895771.BGO89_01115"/>
<dbReference type="EMBL" id="MKVH01000002">
    <property type="protein sequence ID" value="OJX61217.1"/>
    <property type="molecule type" value="Genomic_DNA"/>
</dbReference>
<gene>
    <name evidence="11" type="ORF">BGO89_01115</name>
</gene>
<dbReference type="NCBIfam" id="NF002320">
    <property type="entry name" value="PRK01259.1"/>
    <property type="match status" value="1"/>
</dbReference>
<evidence type="ECO:0000313" key="11">
    <source>
        <dbReference type="EMBL" id="OJX61217.1"/>
    </source>
</evidence>
<dbReference type="InterPro" id="IPR005946">
    <property type="entry name" value="Rib-P_diPkinase"/>
</dbReference>
<dbReference type="SMART" id="SM01400">
    <property type="entry name" value="Pribosyltran_N"/>
    <property type="match status" value="1"/>
</dbReference>
<dbReference type="GO" id="GO:0006015">
    <property type="term" value="P:5-phosphoribose 1-diphosphate biosynthetic process"/>
    <property type="evidence" value="ECO:0007669"/>
    <property type="project" value="TreeGrafter"/>
</dbReference>
<dbReference type="Gene3D" id="3.40.50.2020">
    <property type="match status" value="2"/>
</dbReference>
<keyword evidence="3" id="KW-0479">Metal-binding</keyword>
<keyword evidence="7" id="KW-0067">ATP-binding</keyword>
<dbReference type="PANTHER" id="PTHR10210">
    <property type="entry name" value="RIBOSE-PHOSPHATE DIPHOSPHOKINASE FAMILY MEMBER"/>
    <property type="match status" value="1"/>
</dbReference>
<dbReference type="AlphaFoldDB" id="A0A1M3L6M6"/>
<sequence>MDSDIKIVAGRSNPDIAVKIAHATHRELAQVAIQNFSDGELWVKYEENVRGVDLYIVQSTFAPSDNLMELLLLIDAAKRASARRITAVIPYFGYARQDRKDQPRVAITAKLVADLLTRAGANRIITMDLHTPQLQGFFDIPLDHLYSSPLSTQVLQNLGLENVAVASPDVGGVKTARSYAKMLGDADLVVVDKRRPKHNVAEVMNIIGEVRGKNVVIVDDLIDTGSTFVQCAEAIKRNGAETIVGVCTHPVFSGNAIEKIAACTALTKLYVTDTIPLRKEHPKIGVISVAGLFAEAIIRTHENQSISSLFEKAQP</sequence>
<name>A0A1M3L6M6_9BACT</name>
<evidence type="ECO:0000256" key="8">
    <source>
        <dbReference type="ARBA" id="ARBA00022842"/>
    </source>
</evidence>
<proteinExistence type="predicted"/>
<dbReference type="GO" id="GO:0005737">
    <property type="term" value="C:cytoplasm"/>
    <property type="evidence" value="ECO:0007669"/>
    <property type="project" value="TreeGrafter"/>
</dbReference>
<dbReference type="Pfam" id="PF14572">
    <property type="entry name" value="Pribosyl_synth"/>
    <property type="match status" value="1"/>
</dbReference>
<dbReference type="FunFam" id="3.40.50.2020:FF:000002">
    <property type="entry name" value="Ribose-phosphate pyrophosphokinase"/>
    <property type="match status" value="1"/>
</dbReference>
<dbReference type="FunFam" id="3.40.50.2020:FF:000014">
    <property type="entry name" value="Ribose-phosphate pyrophosphokinase 1"/>
    <property type="match status" value="1"/>
</dbReference>
<dbReference type="NCBIfam" id="TIGR01251">
    <property type="entry name" value="ribP_PPkin"/>
    <property type="match status" value="1"/>
</dbReference>
<dbReference type="GO" id="GO:0002189">
    <property type="term" value="C:ribose phosphate diphosphokinase complex"/>
    <property type="evidence" value="ECO:0007669"/>
    <property type="project" value="TreeGrafter"/>
</dbReference>
<protein>
    <recommendedName>
        <fullName evidence="1">ribose-phosphate diphosphokinase</fullName>
        <ecNumber evidence="1">2.7.6.1</ecNumber>
    </recommendedName>
</protein>
<comment type="caution">
    <text evidence="11">The sequence shown here is derived from an EMBL/GenBank/DDBJ whole genome shotgun (WGS) entry which is preliminary data.</text>
</comment>
<dbReference type="GO" id="GO:0006164">
    <property type="term" value="P:purine nucleotide biosynthetic process"/>
    <property type="evidence" value="ECO:0007669"/>
    <property type="project" value="TreeGrafter"/>
</dbReference>
<dbReference type="SUPFAM" id="SSF53271">
    <property type="entry name" value="PRTase-like"/>
    <property type="match status" value="1"/>
</dbReference>
<evidence type="ECO:0000259" key="10">
    <source>
        <dbReference type="Pfam" id="PF13793"/>
    </source>
</evidence>
<keyword evidence="6 11" id="KW-0418">Kinase</keyword>
<dbReference type="GO" id="GO:0005524">
    <property type="term" value="F:ATP binding"/>
    <property type="evidence" value="ECO:0007669"/>
    <property type="project" value="UniProtKB-KW"/>
</dbReference>
<keyword evidence="8" id="KW-0460">Magnesium</keyword>
<dbReference type="CDD" id="cd06223">
    <property type="entry name" value="PRTases_typeI"/>
    <property type="match status" value="1"/>
</dbReference>
<dbReference type="GO" id="GO:0000287">
    <property type="term" value="F:magnesium ion binding"/>
    <property type="evidence" value="ECO:0007669"/>
    <property type="project" value="InterPro"/>
</dbReference>